<dbReference type="RefSeq" id="WP_139940970.1">
    <property type="nucleotide sequence ID" value="NZ_JBHSYP010000006.1"/>
</dbReference>
<evidence type="ECO:0000313" key="9">
    <source>
        <dbReference type="Proteomes" id="UP000319148"/>
    </source>
</evidence>
<dbReference type="Proteomes" id="UP000319148">
    <property type="component" value="Unassembled WGS sequence"/>
</dbReference>
<proteinExistence type="inferred from homology"/>
<keyword evidence="4 7" id="KW-1133">Transmembrane helix</keyword>
<feature type="region of interest" description="Disordered" evidence="6">
    <location>
        <begin position="422"/>
        <end position="443"/>
    </location>
</feature>
<dbReference type="Pfam" id="PF04610">
    <property type="entry name" value="TrbL"/>
    <property type="match status" value="1"/>
</dbReference>
<comment type="subcellular location">
    <subcellularLocation>
        <location evidence="1">Membrane</location>
        <topology evidence="1">Multi-pass membrane protein</topology>
    </subcellularLocation>
</comment>
<evidence type="ECO:0000256" key="5">
    <source>
        <dbReference type="ARBA" id="ARBA00023136"/>
    </source>
</evidence>
<reference evidence="9" key="1">
    <citation type="submission" date="2019-06" db="EMBL/GenBank/DDBJ databases">
        <title>The complete genome of Emcibacter congregatus ZYLT.</title>
        <authorList>
            <person name="Zhao Z."/>
        </authorList>
    </citation>
    <scope>NUCLEOTIDE SEQUENCE [LARGE SCALE GENOMIC DNA]</scope>
    <source>
        <strain evidence="9">MCCC 1A06723</strain>
    </source>
</reference>
<feature type="transmembrane region" description="Helical" evidence="7">
    <location>
        <begin position="139"/>
        <end position="161"/>
    </location>
</feature>
<feature type="transmembrane region" description="Helical" evidence="7">
    <location>
        <begin position="30"/>
        <end position="51"/>
    </location>
</feature>
<evidence type="ECO:0000256" key="7">
    <source>
        <dbReference type="SAM" id="Phobius"/>
    </source>
</evidence>
<dbReference type="InterPro" id="IPR007688">
    <property type="entry name" value="Conjugal_tfr_TrbL/VirB6"/>
</dbReference>
<feature type="transmembrane region" description="Helical" evidence="7">
    <location>
        <begin position="269"/>
        <end position="296"/>
    </location>
</feature>
<keyword evidence="3 7" id="KW-0812">Transmembrane</keyword>
<evidence type="ECO:0000256" key="1">
    <source>
        <dbReference type="ARBA" id="ARBA00004141"/>
    </source>
</evidence>
<accession>A0A501PHI4</accession>
<comment type="caution">
    <text evidence="8">The sequence shown here is derived from an EMBL/GenBank/DDBJ whole genome shotgun (WGS) entry which is preliminary data.</text>
</comment>
<keyword evidence="9" id="KW-1185">Reference proteome</keyword>
<dbReference type="GO" id="GO:0030255">
    <property type="term" value="P:protein secretion by the type IV secretion system"/>
    <property type="evidence" value="ECO:0007669"/>
    <property type="project" value="InterPro"/>
</dbReference>
<dbReference type="OrthoDB" id="9788052at2"/>
<name>A0A501PHI4_9PROT</name>
<keyword evidence="5 7" id="KW-0472">Membrane</keyword>
<dbReference type="NCBIfam" id="TIGR02783">
    <property type="entry name" value="TrbL_P"/>
    <property type="match status" value="1"/>
</dbReference>
<dbReference type="AlphaFoldDB" id="A0A501PHI4"/>
<dbReference type="InterPro" id="IPR014150">
    <property type="entry name" value="Conjugal_tfr_TrbL"/>
</dbReference>
<protein>
    <submittedName>
        <fullName evidence="8">P-type conjugative transfer protein TrbL</fullName>
    </submittedName>
</protein>
<comment type="similarity">
    <text evidence="2">Belongs to the TrbL/VirB6 family.</text>
</comment>
<feature type="region of interest" description="Disordered" evidence="6">
    <location>
        <begin position="373"/>
        <end position="399"/>
    </location>
</feature>
<feature type="transmembrane region" description="Helical" evidence="7">
    <location>
        <begin position="237"/>
        <end position="263"/>
    </location>
</feature>
<dbReference type="GO" id="GO:0016020">
    <property type="term" value="C:membrane"/>
    <property type="evidence" value="ECO:0007669"/>
    <property type="project" value="UniProtKB-SubCell"/>
</dbReference>
<feature type="transmembrane region" description="Helical" evidence="7">
    <location>
        <begin position="205"/>
        <end position="225"/>
    </location>
</feature>
<sequence length="443" mass="45453">MEDLGIIDNFSRIFGSYIDSGFGILSSETAWLAGILIAIDVTLAGLFWAMDENAQVIPSLLKKVLYVGAFALLINNYAYLAGVLLDSFAGLGLMATGTSLTAEDLFRPGHIARTGFEAAWPLLDTIGDLAGLTSFFENFLIIAVLLFSWIVVIVSFFILAIQLFVTLIEFKLVTLAGFILVPFALWNKTSFLAERVLGGVISSGIKVMVLAVIVGIGSLVFVDFADALSENEATLSGALSLVLGALSLLGLSIFSPAVAAGLVSGAPQLGAGAAVGAAATAVGGLMAGSGAAALAFKGAAAGSLSAVKAGASVAGQASTAYRIGRATSSGGVGSGLKSVGSSLAGSMKEGALKPVRNIQESFDHGRLKAWAGAGTPAEQISPHQTAGPPGAGDENLAEPRWAKNFRKGQNFRSFGRMGLQAMREGDRSASALSLPINQSDKEG</sequence>
<feature type="transmembrane region" description="Helical" evidence="7">
    <location>
        <begin position="63"/>
        <end position="85"/>
    </location>
</feature>
<evidence type="ECO:0000256" key="3">
    <source>
        <dbReference type="ARBA" id="ARBA00022692"/>
    </source>
</evidence>
<evidence type="ECO:0000256" key="2">
    <source>
        <dbReference type="ARBA" id="ARBA00007802"/>
    </source>
</evidence>
<feature type="transmembrane region" description="Helical" evidence="7">
    <location>
        <begin position="168"/>
        <end position="185"/>
    </location>
</feature>
<organism evidence="8 9">
    <name type="scientific">Emcibacter nanhaiensis</name>
    <dbReference type="NCBI Taxonomy" id="1505037"/>
    <lineage>
        <taxon>Bacteria</taxon>
        <taxon>Pseudomonadati</taxon>
        <taxon>Pseudomonadota</taxon>
        <taxon>Alphaproteobacteria</taxon>
        <taxon>Emcibacterales</taxon>
        <taxon>Emcibacteraceae</taxon>
        <taxon>Emcibacter</taxon>
    </lineage>
</organism>
<evidence type="ECO:0000256" key="6">
    <source>
        <dbReference type="SAM" id="MobiDB-lite"/>
    </source>
</evidence>
<evidence type="ECO:0000313" key="8">
    <source>
        <dbReference type="EMBL" id="TPD59306.1"/>
    </source>
</evidence>
<dbReference type="NCBIfam" id="NF010449">
    <property type="entry name" value="PRK13875.1"/>
    <property type="match status" value="1"/>
</dbReference>
<dbReference type="EMBL" id="VFIY01000014">
    <property type="protein sequence ID" value="TPD59306.1"/>
    <property type="molecule type" value="Genomic_DNA"/>
</dbReference>
<gene>
    <name evidence="8" type="primary">trbL</name>
    <name evidence="8" type="ORF">FIV46_10950</name>
</gene>
<evidence type="ECO:0000256" key="4">
    <source>
        <dbReference type="ARBA" id="ARBA00022989"/>
    </source>
</evidence>